<evidence type="ECO:0000256" key="1">
    <source>
        <dbReference type="SAM" id="MobiDB-lite"/>
    </source>
</evidence>
<comment type="caution">
    <text evidence="2">The sequence shown here is derived from an EMBL/GenBank/DDBJ whole genome shotgun (WGS) entry which is preliminary data.</text>
</comment>
<protein>
    <submittedName>
        <fullName evidence="2">Uncharacterized protein</fullName>
    </submittedName>
</protein>
<name>A0A645HWT6_9ZZZZ</name>
<organism evidence="2">
    <name type="scientific">bioreactor metagenome</name>
    <dbReference type="NCBI Taxonomy" id="1076179"/>
    <lineage>
        <taxon>unclassified sequences</taxon>
        <taxon>metagenomes</taxon>
        <taxon>ecological metagenomes</taxon>
    </lineage>
</organism>
<dbReference type="AlphaFoldDB" id="A0A645HWT6"/>
<proteinExistence type="predicted"/>
<sequence>MQHGISSLLMLYGQYIPAALRLKRAGFVSAAPPSNFTAGDVFTLGRRGIIYNLKPALNGRKTKTGRDRFYVNGAIHEKPGRRPGAKSGGGRSPVSPHLRLRQAKL</sequence>
<dbReference type="EMBL" id="VSSQ01097209">
    <property type="protein sequence ID" value="MPN40654.1"/>
    <property type="molecule type" value="Genomic_DNA"/>
</dbReference>
<evidence type="ECO:0000313" key="2">
    <source>
        <dbReference type="EMBL" id="MPN40654.1"/>
    </source>
</evidence>
<reference evidence="2" key="1">
    <citation type="submission" date="2019-08" db="EMBL/GenBank/DDBJ databases">
        <authorList>
            <person name="Kucharzyk K."/>
            <person name="Murdoch R.W."/>
            <person name="Higgins S."/>
            <person name="Loffler F."/>
        </authorList>
    </citation>
    <scope>NUCLEOTIDE SEQUENCE</scope>
</reference>
<accession>A0A645HWT6</accession>
<gene>
    <name evidence="2" type="ORF">SDC9_188192</name>
</gene>
<feature type="region of interest" description="Disordered" evidence="1">
    <location>
        <begin position="74"/>
        <end position="105"/>
    </location>
</feature>